<evidence type="ECO:0000256" key="2">
    <source>
        <dbReference type="ARBA" id="ARBA00010100"/>
    </source>
</evidence>
<keyword evidence="6 8" id="KW-1133">Transmembrane helix</keyword>
<feature type="transmembrane region" description="Helical" evidence="8">
    <location>
        <begin position="309"/>
        <end position="331"/>
    </location>
</feature>
<feature type="transmembrane region" description="Helical" evidence="8">
    <location>
        <begin position="433"/>
        <end position="455"/>
    </location>
</feature>
<dbReference type="Proteomes" id="UP001501005">
    <property type="component" value="Unassembled WGS sequence"/>
</dbReference>
<keyword evidence="3 8" id="KW-0813">Transport</keyword>
<dbReference type="InterPro" id="IPR003804">
    <property type="entry name" value="Lactate_perm"/>
</dbReference>
<organism evidence="9 10">
    <name type="scientific">Streptomyces thermoalcalitolerans</name>
    <dbReference type="NCBI Taxonomy" id="65605"/>
    <lineage>
        <taxon>Bacteria</taxon>
        <taxon>Bacillati</taxon>
        <taxon>Actinomycetota</taxon>
        <taxon>Actinomycetes</taxon>
        <taxon>Kitasatosporales</taxon>
        <taxon>Streptomycetaceae</taxon>
        <taxon>Streptomyces</taxon>
    </lineage>
</organism>
<feature type="transmembrane region" description="Helical" evidence="8">
    <location>
        <begin position="253"/>
        <end position="270"/>
    </location>
</feature>
<comment type="subcellular location">
    <subcellularLocation>
        <location evidence="1 8">Cell membrane</location>
        <topology evidence="1 8">Multi-pass membrane protein</topology>
    </subcellularLocation>
</comment>
<dbReference type="PANTHER" id="PTHR30003">
    <property type="entry name" value="L-LACTATE PERMEASE"/>
    <property type="match status" value="1"/>
</dbReference>
<dbReference type="PANTHER" id="PTHR30003:SF0">
    <property type="entry name" value="GLYCOLATE PERMEASE GLCA-RELATED"/>
    <property type="match status" value="1"/>
</dbReference>
<sequence length="552" mass="57223">MAAYQQVFDPVGGSLGWSALFAALPLITLFVLLGGLRWKAWKASLVSLAVALAVAVLAYSMPVGQAALAASEGAAFGLFPILFIVLNALWIYKMTEITGWDAVLRRAFGSLSGDQRVQAVIIAFCFGALLEALAGFGTPVAVSSVMLMAVGMRPMKAAAVSLVANTAPVAFGAIAVPITTLGKITGMDAADLGAMVGRQTPLLALFVPLVLVFMVDGKRGVRQTWPVALVGGLAFAGAQFISANYISYEIADIVASFAGALAVVGILRVWQPKELLTAQGPAPVIAGGSTATATSDAILRRRQTGEGSALKAFAPYLIIVALFSVATAGPVKTWLEAHSGWKFAWPGLDVVNAKGEPLSAVTYNFNIFNAGGTVLLVAGLLTAVLYGIGIRRTTGAYADTVRQFRWTIVTVMAVLALAYVMNLSGQTVTLGLFLAQTGGAFALLSPVVGWLGVAVTGSDTSSNSLFGMLQVAAAEKTGISSYLLGAANTTGGVLGKMISPQNLAIAAAVVGLEGREGELFRKVVGWGLGMLVVVCALVYLQSTPVLDWMVVR</sequence>
<feature type="transmembrane region" description="Helical" evidence="8">
    <location>
        <begin position="73"/>
        <end position="92"/>
    </location>
</feature>
<feature type="transmembrane region" description="Helical" evidence="8">
    <location>
        <begin position="198"/>
        <end position="215"/>
    </location>
</feature>
<evidence type="ECO:0000256" key="7">
    <source>
        <dbReference type="ARBA" id="ARBA00023136"/>
    </source>
</evidence>
<evidence type="ECO:0000256" key="3">
    <source>
        <dbReference type="ARBA" id="ARBA00022448"/>
    </source>
</evidence>
<comment type="similarity">
    <text evidence="2 8">Belongs to the lactate permease family.</text>
</comment>
<feature type="transmembrane region" description="Helical" evidence="8">
    <location>
        <begin position="523"/>
        <end position="542"/>
    </location>
</feature>
<feature type="transmembrane region" description="Helical" evidence="8">
    <location>
        <begin position="227"/>
        <end position="247"/>
    </location>
</feature>
<keyword evidence="5 8" id="KW-0812">Transmembrane</keyword>
<proteinExistence type="inferred from homology"/>
<comment type="function">
    <text evidence="8">Uptake of L-lactate across the membrane. Can also transport D-lactate and glycolate.</text>
</comment>
<name>A0ABN1NNV5_9ACTN</name>
<accession>A0ABN1NNV5</accession>
<feature type="transmembrane region" description="Helical" evidence="8">
    <location>
        <begin position="15"/>
        <end position="36"/>
    </location>
</feature>
<reference evidence="9 10" key="1">
    <citation type="journal article" date="2019" name="Int. J. Syst. Evol. Microbiol.">
        <title>The Global Catalogue of Microorganisms (GCM) 10K type strain sequencing project: providing services to taxonomists for standard genome sequencing and annotation.</title>
        <authorList>
            <consortium name="The Broad Institute Genomics Platform"/>
            <consortium name="The Broad Institute Genome Sequencing Center for Infectious Disease"/>
            <person name="Wu L."/>
            <person name="Ma J."/>
        </authorList>
    </citation>
    <scope>NUCLEOTIDE SEQUENCE [LARGE SCALE GENOMIC DNA]</scope>
    <source>
        <strain evidence="9 10">JCM 10673</strain>
    </source>
</reference>
<evidence type="ECO:0000313" key="10">
    <source>
        <dbReference type="Proteomes" id="UP001501005"/>
    </source>
</evidence>
<feature type="transmembrane region" description="Helical" evidence="8">
    <location>
        <begin position="43"/>
        <end position="61"/>
    </location>
</feature>
<dbReference type="Pfam" id="PF02652">
    <property type="entry name" value="Lactate_perm"/>
    <property type="match status" value="1"/>
</dbReference>
<protein>
    <recommendedName>
        <fullName evidence="8">L-lactate permease</fullName>
    </recommendedName>
</protein>
<gene>
    <name evidence="9" type="ORF">GCM10009549_27410</name>
</gene>
<evidence type="ECO:0000256" key="4">
    <source>
        <dbReference type="ARBA" id="ARBA00022475"/>
    </source>
</evidence>
<keyword evidence="10" id="KW-1185">Reference proteome</keyword>
<feature type="transmembrane region" description="Helical" evidence="8">
    <location>
        <begin position="159"/>
        <end position="178"/>
    </location>
</feature>
<keyword evidence="4 8" id="KW-1003">Cell membrane</keyword>
<dbReference type="RefSeq" id="WP_344049762.1">
    <property type="nucleotide sequence ID" value="NZ_BAAAHG010000018.1"/>
</dbReference>
<comment type="caution">
    <text evidence="9">The sequence shown here is derived from an EMBL/GenBank/DDBJ whole genome shotgun (WGS) entry which is preliminary data.</text>
</comment>
<feature type="transmembrane region" description="Helical" evidence="8">
    <location>
        <begin position="367"/>
        <end position="388"/>
    </location>
</feature>
<evidence type="ECO:0000256" key="1">
    <source>
        <dbReference type="ARBA" id="ARBA00004651"/>
    </source>
</evidence>
<evidence type="ECO:0000256" key="6">
    <source>
        <dbReference type="ARBA" id="ARBA00022989"/>
    </source>
</evidence>
<keyword evidence="7 8" id="KW-0472">Membrane</keyword>
<dbReference type="NCBIfam" id="TIGR00795">
    <property type="entry name" value="lctP"/>
    <property type="match status" value="1"/>
</dbReference>
<evidence type="ECO:0000256" key="5">
    <source>
        <dbReference type="ARBA" id="ARBA00022692"/>
    </source>
</evidence>
<feature type="transmembrane region" description="Helical" evidence="8">
    <location>
        <begin position="404"/>
        <end position="421"/>
    </location>
</feature>
<evidence type="ECO:0000313" key="9">
    <source>
        <dbReference type="EMBL" id="GAA0913760.1"/>
    </source>
</evidence>
<evidence type="ECO:0000256" key="8">
    <source>
        <dbReference type="RuleBase" id="RU365092"/>
    </source>
</evidence>
<dbReference type="EMBL" id="BAAAHG010000018">
    <property type="protein sequence ID" value="GAA0913760.1"/>
    <property type="molecule type" value="Genomic_DNA"/>
</dbReference>